<accession>A0A166Q2R1</accession>
<name>A0A166Q2R1_COLIC</name>
<dbReference type="EMBL" id="LFIW01002536">
    <property type="protein sequence ID" value="KZL67450.1"/>
    <property type="molecule type" value="Genomic_DNA"/>
</dbReference>
<proteinExistence type="predicted"/>
<sequence length="127" mass="14307">MSSRLTWVHGRTDSLKSFREEGHIRCVPLDTNQSESPFVRHSSGVLITISIRCRYVLRKGRLSAFQDVPNSRTLPTRHYLNAMPSGARNHEPAVPAFSCKAGLEKLTRWRELHVSQAVHPSSMQVSG</sequence>
<reference evidence="1 2" key="1">
    <citation type="submission" date="2015-06" db="EMBL/GenBank/DDBJ databases">
        <title>Survival trade-offs in plant roots during colonization by closely related pathogenic and mutualistic fungi.</title>
        <authorList>
            <person name="Hacquard S."/>
            <person name="Kracher B."/>
            <person name="Hiruma K."/>
            <person name="Weinman A."/>
            <person name="Muench P."/>
            <person name="Garrido Oter R."/>
            <person name="Ver Loren van Themaat E."/>
            <person name="Dallerey J.-F."/>
            <person name="Damm U."/>
            <person name="Henrissat B."/>
            <person name="Lespinet O."/>
            <person name="Thon M."/>
            <person name="Kemen E."/>
            <person name="McHardy A.C."/>
            <person name="Schulze-Lefert P."/>
            <person name="O'Connell R.J."/>
        </authorList>
    </citation>
    <scope>NUCLEOTIDE SEQUENCE [LARGE SCALE GENOMIC DNA]</scope>
    <source>
        <strain evidence="1 2">MAFF 238704</strain>
    </source>
</reference>
<dbReference type="Proteomes" id="UP000076584">
    <property type="component" value="Unassembled WGS sequence"/>
</dbReference>
<evidence type="ECO:0000313" key="2">
    <source>
        <dbReference type="Proteomes" id="UP000076584"/>
    </source>
</evidence>
<keyword evidence="2" id="KW-1185">Reference proteome</keyword>
<dbReference type="AlphaFoldDB" id="A0A166Q2R1"/>
<comment type="caution">
    <text evidence="1">The sequence shown here is derived from an EMBL/GenBank/DDBJ whole genome shotgun (WGS) entry which is preliminary data.</text>
</comment>
<gene>
    <name evidence="1" type="ORF">CI238_01083</name>
</gene>
<evidence type="ECO:0000313" key="1">
    <source>
        <dbReference type="EMBL" id="KZL67450.1"/>
    </source>
</evidence>
<protein>
    <submittedName>
        <fullName evidence="1">Uncharacterized protein</fullName>
    </submittedName>
</protein>
<organism evidence="1 2">
    <name type="scientific">Colletotrichum incanum</name>
    <name type="common">Soybean anthracnose fungus</name>
    <dbReference type="NCBI Taxonomy" id="1573173"/>
    <lineage>
        <taxon>Eukaryota</taxon>
        <taxon>Fungi</taxon>
        <taxon>Dikarya</taxon>
        <taxon>Ascomycota</taxon>
        <taxon>Pezizomycotina</taxon>
        <taxon>Sordariomycetes</taxon>
        <taxon>Hypocreomycetidae</taxon>
        <taxon>Glomerellales</taxon>
        <taxon>Glomerellaceae</taxon>
        <taxon>Colletotrichum</taxon>
        <taxon>Colletotrichum spaethianum species complex</taxon>
    </lineage>
</organism>